<reference evidence="2 3" key="1">
    <citation type="journal article" date="2018" name="Nat. Biotechnol.">
        <title>A standardized bacterial taxonomy based on genome phylogeny substantially revises the tree of life.</title>
        <authorList>
            <person name="Parks D.H."/>
            <person name="Chuvochina M."/>
            <person name="Waite D.W."/>
            <person name="Rinke C."/>
            <person name="Skarshewski A."/>
            <person name="Chaumeil P.A."/>
            <person name="Hugenholtz P."/>
        </authorList>
    </citation>
    <scope>NUCLEOTIDE SEQUENCE [LARGE SCALE GENOMIC DNA]</scope>
    <source>
        <strain evidence="2">UBA9375</strain>
    </source>
</reference>
<organism evidence="2 3">
    <name type="scientific">Gimesia maris</name>
    <dbReference type="NCBI Taxonomy" id="122"/>
    <lineage>
        <taxon>Bacteria</taxon>
        <taxon>Pseudomonadati</taxon>
        <taxon>Planctomycetota</taxon>
        <taxon>Planctomycetia</taxon>
        <taxon>Planctomycetales</taxon>
        <taxon>Planctomycetaceae</taxon>
        <taxon>Gimesia</taxon>
    </lineage>
</organism>
<name>A0A3D3RF35_9PLAN</name>
<evidence type="ECO:0000259" key="1">
    <source>
        <dbReference type="Pfam" id="PF07607"/>
    </source>
</evidence>
<evidence type="ECO:0000313" key="2">
    <source>
        <dbReference type="EMBL" id="HCO27441.1"/>
    </source>
</evidence>
<dbReference type="EMBL" id="DQAY01000199">
    <property type="protein sequence ID" value="HCO27441.1"/>
    <property type="molecule type" value="Genomic_DNA"/>
</dbReference>
<dbReference type="AlphaFoldDB" id="A0A3D3RF35"/>
<protein>
    <recommendedName>
        <fullName evidence="1">DUF1570 domain-containing protein</fullName>
    </recommendedName>
</protein>
<comment type="caution">
    <text evidence="2">The sequence shown here is derived from an EMBL/GenBank/DDBJ whole genome shotgun (WGS) entry which is preliminary data.</text>
</comment>
<accession>A0A3D3RF35</accession>
<dbReference type="Pfam" id="PF07607">
    <property type="entry name" value="DUF1570"/>
    <property type="match status" value="1"/>
</dbReference>
<gene>
    <name evidence="2" type="ORF">DIT97_32230</name>
</gene>
<dbReference type="InterPro" id="IPR011464">
    <property type="entry name" value="DUF1570"/>
</dbReference>
<dbReference type="Proteomes" id="UP000263642">
    <property type="component" value="Unassembled WGS sequence"/>
</dbReference>
<proteinExistence type="predicted"/>
<evidence type="ECO:0000313" key="3">
    <source>
        <dbReference type="Proteomes" id="UP000263642"/>
    </source>
</evidence>
<sequence>MNFKQGTTVNMPVTQQQHLRNSLLPGSPHQEPAEWSAWHCRLYREFCLLTLVVILFSHSERVQAQNPRALETYQKQYQILQTDFRDKLIQLAQNCQREQQQAGVETITEIIKEMQEFDPQANPLPREVRPDLPVRLPASERSWRLKLRNLQEEQANDLFVFSRKVLHAGFPSYAYDLILETAYLNPDHRSVRQILGYVRNGDEWATPFEKEMHDRKQQWHPQYGWLPATHIARYEQGERYVNGRWKSAAQEAEIRRDFRNAWEIKTEHFLIKTNHSLEMGVKLATEMEDFYRYFHQTFAAFFNTSEQMQKLFEGARNPFQRRNKNDQHVMHYYSTRAEYLQRLQKDIPQISLTHGIYLFGDRISHFYHRPDAEGDLGTLYHEATHQLFYESSFQGRNRQVGEKNHFWAIEGIACYMESFEKQDKKLRAGNPNHIRFNAARYRLLKDEYYIPLETFAAMGRNAFQTSPNISPNYSQASGLSHFFMHAARGEYRDAFINQLTQLYSVNSRVRTNPQSLEELTGLSYTDLDRQYREYSASLQKALNERALSLQSSQ</sequence>
<feature type="domain" description="DUF1570" evidence="1">
    <location>
        <begin position="377"/>
        <end position="493"/>
    </location>
</feature>